<dbReference type="Proteomes" id="UP001140091">
    <property type="component" value="Unassembled WGS sequence"/>
</dbReference>
<dbReference type="HAMAP" id="MF_01987">
    <property type="entry name" value="Ribokinase"/>
    <property type="match status" value="1"/>
</dbReference>
<dbReference type="GO" id="GO:0005524">
    <property type="term" value="F:ATP binding"/>
    <property type="evidence" value="ECO:0007669"/>
    <property type="project" value="UniProtKB-KW"/>
</dbReference>
<keyword evidence="4" id="KW-0418">Kinase</keyword>
<dbReference type="InterPro" id="IPR011611">
    <property type="entry name" value="PfkB_dom"/>
</dbReference>
<dbReference type="CDD" id="cd01174">
    <property type="entry name" value="ribokinase"/>
    <property type="match status" value="1"/>
</dbReference>
<accession>A0A9W8JLY9</accession>
<feature type="non-terminal residue" evidence="11">
    <location>
        <position position="341"/>
    </location>
</feature>
<evidence type="ECO:0000256" key="2">
    <source>
        <dbReference type="ARBA" id="ARBA00022723"/>
    </source>
</evidence>
<evidence type="ECO:0000313" key="11">
    <source>
        <dbReference type="EMBL" id="KAJ2936499.1"/>
    </source>
</evidence>
<keyword evidence="8" id="KW-0119">Carbohydrate metabolism</keyword>
<dbReference type="InterPro" id="IPR029056">
    <property type="entry name" value="Ribokinase-like"/>
</dbReference>
<evidence type="ECO:0000256" key="9">
    <source>
        <dbReference type="SAM" id="MobiDB-lite"/>
    </source>
</evidence>
<evidence type="ECO:0000256" key="5">
    <source>
        <dbReference type="ARBA" id="ARBA00022840"/>
    </source>
</evidence>
<dbReference type="PANTHER" id="PTHR10584">
    <property type="entry name" value="SUGAR KINASE"/>
    <property type="match status" value="1"/>
</dbReference>
<evidence type="ECO:0000256" key="3">
    <source>
        <dbReference type="ARBA" id="ARBA00022741"/>
    </source>
</evidence>
<gene>
    <name evidence="11" type="ORF">H1R20_g595</name>
</gene>
<dbReference type="InterPro" id="IPR011877">
    <property type="entry name" value="Ribokinase"/>
</dbReference>
<evidence type="ECO:0000256" key="7">
    <source>
        <dbReference type="ARBA" id="ARBA00022958"/>
    </source>
</evidence>
<dbReference type="OrthoDB" id="415590at2759"/>
<protein>
    <recommendedName>
        <fullName evidence="10">Carbohydrate kinase PfkB domain-containing protein</fullName>
    </recommendedName>
</protein>
<dbReference type="EMBL" id="JANBPK010000050">
    <property type="protein sequence ID" value="KAJ2936499.1"/>
    <property type="molecule type" value="Genomic_DNA"/>
</dbReference>
<keyword evidence="3" id="KW-0547">Nucleotide-binding</keyword>
<dbReference type="GO" id="GO:0046872">
    <property type="term" value="F:metal ion binding"/>
    <property type="evidence" value="ECO:0007669"/>
    <property type="project" value="UniProtKB-KW"/>
</dbReference>
<dbReference type="SUPFAM" id="SSF53613">
    <property type="entry name" value="Ribokinase-like"/>
    <property type="match status" value="1"/>
</dbReference>
<dbReference type="InterPro" id="IPR002139">
    <property type="entry name" value="Ribo/fructo_kinase"/>
</dbReference>
<feature type="compositionally biased region" description="Polar residues" evidence="9">
    <location>
        <begin position="192"/>
        <end position="211"/>
    </location>
</feature>
<feature type="region of interest" description="Disordered" evidence="9">
    <location>
        <begin position="191"/>
        <end position="211"/>
    </location>
</feature>
<proteinExistence type="inferred from homology"/>
<dbReference type="PRINTS" id="PR00990">
    <property type="entry name" value="RIBOKINASE"/>
</dbReference>
<comment type="caution">
    <text evidence="11">The sequence shown here is derived from an EMBL/GenBank/DDBJ whole genome shotgun (WGS) entry which is preliminary data.</text>
</comment>
<feature type="domain" description="Carbohydrate kinase PfkB" evidence="10">
    <location>
        <begin position="17"/>
        <end position="327"/>
    </location>
</feature>
<reference evidence="11" key="1">
    <citation type="submission" date="2022-06" db="EMBL/GenBank/DDBJ databases">
        <title>Genome Sequence of Candolleomyces eurysporus.</title>
        <authorList>
            <person name="Buettner E."/>
        </authorList>
    </citation>
    <scope>NUCLEOTIDE SEQUENCE</scope>
    <source>
        <strain evidence="11">VTCC 930004</strain>
    </source>
</reference>
<dbReference type="Gene3D" id="3.40.1190.20">
    <property type="match status" value="1"/>
</dbReference>
<dbReference type="Pfam" id="PF00294">
    <property type="entry name" value="PfkB"/>
    <property type="match status" value="1"/>
</dbReference>
<evidence type="ECO:0000259" key="10">
    <source>
        <dbReference type="Pfam" id="PF00294"/>
    </source>
</evidence>
<keyword evidence="1" id="KW-0808">Transferase</keyword>
<evidence type="ECO:0000256" key="4">
    <source>
        <dbReference type="ARBA" id="ARBA00022777"/>
    </source>
</evidence>
<keyword evidence="5" id="KW-0067">ATP-binding</keyword>
<dbReference type="PANTHER" id="PTHR10584:SF166">
    <property type="entry name" value="RIBOKINASE"/>
    <property type="match status" value="1"/>
</dbReference>
<sequence>MNISMASNLILDHISKPGETISSKRYESRVGGKGANQAVAIARAGGTIEFCGTVGKDGEWIVEYMKKRGVDISGIIISEGETTGRAIIQVGDDGENSIILFPGSNHSQLHEKRIASSCQLWFPDAMHLLLQNEINYQSTLTSLLKAKEEGLCTIFNPSPMLSPAQIHAFLWDKVDWLLVNEGEAEALYRGSCTGSQDSAAPRDSQTASTTSVKDGIASSLASLDAFNKTNIICTLGAGGVLAYLRRSDGSESASVYRPAARLQGTFRDTTGAGDCFTGYFVSGLMQYPPDARLGGDVSEEDITRILEVSNQAAGMSVERPGTIDSIPMRDEVEQRISQAAK</sequence>
<evidence type="ECO:0000256" key="8">
    <source>
        <dbReference type="ARBA" id="ARBA00023277"/>
    </source>
</evidence>
<evidence type="ECO:0000256" key="6">
    <source>
        <dbReference type="ARBA" id="ARBA00022842"/>
    </source>
</evidence>
<keyword evidence="2" id="KW-0479">Metal-binding</keyword>
<keyword evidence="7" id="KW-0630">Potassium</keyword>
<name>A0A9W8JLY9_9AGAR</name>
<dbReference type="GO" id="GO:0006014">
    <property type="term" value="P:D-ribose metabolic process"/>
    <property type="evidence" value="ECO:0007669"/>
    <property type="project" value="InterPro"/>
</dbReference>
<dbReference type="GO" id="GO:0004747">
    <property type="term" value="F:ribokinase activity"/>
    <property type="evidence" value="ECO:0007669"/>
    <property type="project" value="InterPro"/>
</dbReference>
<keyword evidence="6" id="KW-0460">Magnesium</keyword>
<evidence type="ECO:0000313" key="12">
    <source>
        <dbReference type="Proteomes" id="UP001140091"/>
    </source>
</evidence>
<dbReference type="AlphaFoldDB" id="A0A9W8JLY9"/>
<organism evidence="11 12">
    <name type="scientific">Candolleomyces eurysporus</name>
    <dbReference type="NCBI Taxonomy" id="2828524"/>
    <lineage>
        <taxon>Eukaryota</taxon>
        <taxon>Fungi</taxon>
        <taxon>Dikarya</taxon>
        <taxon>Basidiomycota</taxon>
        <taxon>Agaricomycotina</taxon>
        <taxon>Agaricomycetes</taxon>
        <taxon>Agaricomycetidae</taxon>
        <taxon>Agaricales</taxon>
        <taxon>Agaricineae</taxon>
        <taxon>Psathyrellaceae</taxon>
        <taxon>Candolleomyces</taxon>
    </lineage>
</organism>
<keyword evidence="12" id="KW-1185">Reference proteome</keyword>
<evidence type="ECO:0000256" key="1">
    <source>
        <dbReference type="ARBA" id="ARBA00022679"/>
    </source>
</evidence>